<proteinExistence type="predicted"/>
<evidence type="ECO:0000313" key="1">
    <source>
        <dbReference type="EMBL" id="MDX8476177.1"/>
    </source>
</evidence>
<name>A0ABU4XN45_9HYPH</name>
<dbReference type="EMBL" id="JAVIIZ010000029">
    <property type="protein sequence ID" value="MDX8476177.1"/>
    <property type="molecule type" value="Genomic_DNA"/>
</dbReference>
<gene>
    <name evidence="1" type="ORF">RFM27_29330</name>
</gene>
<evidence type="ECO:0000313" key="2">
    <source>
        <dbReference type="Proteomes" id="UP001271780"/>
    </source>
</evidence>
<protein>
    <submittedName>
        <fullName evidence="1">Uncharacterized protein</fullName>
    </submittedName>
</protein>
<comment type="caution">
    <text evidence="1">The sequence shown here is derived from an EMBL/GenBank/DDBJ whole genome shotgun (WGS) entry which is preliminary data.</text>
</comment>
<accession>A0ABU4XN45</accession>
<sequence>MNQKTQLKETAGAARQRQRVRRATVIAKSGEDCHLALRDTRERVEVGVGNFDELADADGFGGARLIFRVAYGR</sequence>
<dbReference type="Proteomes" id="UP001271780">
    <property type="component" value="Unassembled WGS sequence"/>
</dbReference>
<dbReference type="RefSeq" id="WP_320251623.1">
    <property type="nucleotide sequence ID" value="NZ_JAVIIX010000028.1"/>
</dbReference>
<keyword evidence="2" id="KW-1185">Reference proteome</keyword>
<reference evidence="1 2" key="1">
    <citation type="submission" date="2023-08" db="EMBL/GenBank/DDBJ databases">
        <title>Implementing the SeqCode for naming new Mesorhizobium species isolated from Vachellia karroo root nodules.</title>
        <authorList>
            <person name="Van Lill M."/>
        </authorList>
    </citation>
    <scope>NUCLEOTIDE SEQUENCE [LARGE SCALE GENOMIC DNA]</scope>
    <source>
        <strain evidence="1 2">VK23A</strain>
    </source>
</reference>
<organism evidence="1 2">
    <name type="scientific">Mesorhizobium dulcispinae</name>
    <dbReference type="NCBI Taxonomy" id="3072316"/>
    <lineage>
        <taxon>Bacteria</taxon>
        <taxon>Pseudomonadati</taxon>
        <taxon>Pseudomonadota</taxon>
        <taxon>Alphaproteobacteria</taxon>
        <taxon>Hyphomicrobiales</taxon>
        <taxon>Phyllobacteriaceae</taxon>
        <taxon>Mesorhizobium</taxon>
    </lineage>
</organism>